<gene>
    <name evidence="3" type="ORF">TUM18999_12130</name>
    <name evidence="4" type="ORF">TUM20286_30430</name>
</gene>
<dbReference type="InterPro" id="IPR005123">
    <property type="entry name" value="Oxoglu/Fe-dep_dioxygenase_dom"/>
</dbReference>
<dbReference type="GO" id="GO:0016491">
    <property type="term" value="F:oxidoreductase activity"/>
    <property type="evidence" value="ECO:0007669"/>
    <property type="project" value="UniProtKB-KW"/>
</dbReference>
<dbReference type="Proteomes" id="UP000509383">
    <property type="component" value="Chromosome"/>
</dbReference>
<organism evidence="3 5">
    <name type="scientific">Pseudomonas tohonis</name>
    <dbReference type="NCBI Taxonomy" id="2725477"/>
    <lineage>
        <taxon>Bacteria</taxon>
        <taxon>Pseudomonadati</taxon>
        <taxon>Pseudomonadota</taxon>
        <taxon>Gammaproteobacteria</taxon>
        <taxon>Pseudomonadales</taxon>
        <taxon>Pseudomonadaceae</taxon>
        <taxon>Pseudomonas</taxon>
    </lineage>
</organism>
<keyword evidence="1" id="KW-0560">Oxidoreductase</keyword>
<dbReference type="Gene3D" id="2.60.120.620">
    <property type="entry name" value="q2cbj1_9rhob like domain"/>
    <property type="match status" value="1"/>
</dbReference>
<dbReference type="Proteomes" id="UP001054892">
    <property type="component" value="Unassembled WGS sequence"/>
</dbReference>
<protein>
    <recommendedName>
        <fullName evidence="2">Fe2OG dioxygenase domain-containing protein</fullName>
    </recommendedName>
</protein>
<dbReference type="EMBL" id="AP023189">
    <property type="protein sequence ID" value="BCG23022.1"/>
    <property type="molecule type" value="Genomic_DNA"/>
</dbReference>
<dbReference type="EMBL" id="BQKM01000006">
    <property type="protein sequence ID" value="GJN53291.1"/>
    <property type="molecule type" value="Genomic_DNA"/>
</dbReference>
<evidence type="ECO:0000256" key="1">
    <source>
        <dbReference type="RuleBase" id="RU003682"/>
    </source>
</evidence>
<dbReference type="InterPro" id="IPR018655">
    <property type="entry name" value="DUF2086"/>
</dbReference>
<evidence type="ECO:0000313" key="3">
    <source>
        <dbReference type="EMBL" id="BCG23022.1"/>
    </source>
</evidence>
<dbReference type="AlphaFoldDB" id="A0A6J4DZR2"/>
<evidence type="ECO:0000313" key="4">
    <source>
        <dbReference type="EMBL" id="GJN53291.1"/>
    </source>
</evidence>
<dbReference type="PROSITE" id="PS51471">
    <property type="entry name" value="FE2OG_OXY"/>
    <property type="match status" value="1"/>
</dbReference>
<keyword evidence="6" id="KW-1185">Reference proteome</keyword>
<keyword evidence="1" id="KW-0408">Iron</keyword>
<accession>A0A6J4DZR2</accession>
<dbReference type="KEGG" id="ptw:TUM18999_12130"/>
<evidence type="ECO:0000259" key="2">
    <source>
        <dbReference type="PROSITE" id="PS51471"/>
    </source>
</evidence>
<sequence length="247" mass="27636">MNPLATLERAVPDPTLERIEQLDWPALEAELDANGSALIPRLLDDAACARLASLYRQDAGFRSRIVMERQGFGRGEYKYFAYPLPALLGRLRHRLYPPLAAIANRWNQRLGLDTRYPARLDSFLARCHRAGQCRPTPLLLQYGPGCYNRLHQDLYGEHVFPLQLAILLSAPEQDFSGGEFVLTENIAGQQRAEVVPLGKGDAVLFPVDLRPVPGKRGGFRRAAMRHGVSLIRSGERRTLGLIFHDAS</sequence>
<dbReference type="Pfam" id="PF09859">
    <property type="entry name" value="Oxygenase-NA"/>
    <property type="match status" value="1"/>
</dbReference>
<keyword evidence="1" id="KW-0479">Metal-binding</keyword>
<reference evidence="3 5" key="1">
    <citation type="submission" date="2020-05" db="EMBL/GenBank/DDBJ databases">
        <title>Characterization of novel class B3 metallo-beta-lactamase from novel Pseudomonas species.</title>
        <authorList>
            <person name="Yamada K."/>
            <person name="Aoki K."/>
            <person name="Ishii Y."/>
        </authorList>
    </citation>
    <scope>NUCLEOTIDE SEQUENCE [LARGE SCALE GENOMIC DNA]</scope>
    <source>
        <strain evidence="3 5">TUM18999</strain>
        <strain evidence="4 6">TUM20286</strain>
    </source>
</reference>
<comment type="similarity">
    <text evidence="1">Belongs to the iron/ascorbate-dependent oxidoreductase family.</text>
</comment>
<dbReference type="GO" id="GO:0046872">
    <property type="term" value="F:metal ion binding"/>
    <property type="evidence" value="ECO:0007669"/>
    <property type="project" value="UniProtKB-KW"/>
</dbReference>
<proteinExistence type="inferred from homology"/>
<evidence type="ECO:0000313" key="6">
    <source>
        <dbReference type="Proteomes" id="UP001054892"/>
    </source>
</evidence>
<evidence type="ECO:0000313" key="5">
    <source>
        <dbReference type="Proteomes" id="UP000509383"/>
    </source>
</evidence>
<feature type="domain" description="Fe2OG dioxygenase" evidence="2">
    <location>
        <begin position="133"/>
        <end position="246"/>
    </location>
</feature>
<dbReference type="RefSeq" id="WP_173173324.1">
    <property type="nucleotide sequence ID" value="NZ_AP023189.1"/>
</dbReference>
<name>A0A6J4DZR2_9PSED</name>